<dbReference type="Proteomes" id="UP000789901">
    <property type="component" value="Unassembled WGS sequence"/>
</dbReference>
<evidence type="ECO:0000313" key="2">
    <source>
        <dbReference type="Proteomes" id="UP000789901"/>
    </source>
</evidence>
<accession>A0ABN7XD29</accession>
<protein>
    <submittedName>
        <fullName evidence="1">33522_t:CDS:1</fullName>
    </submittedName>
</protein>
<evidence type="ECO:0000313" key="1">
    <source>
        <dbReference type="EMBL" id="CAG8853127.1"/>
    </source>
</evidence>
<organism evidence="1 2">
    <name type="scientific">Gigaspora margarita</name>
    <dbReference type="NCBI Taxonomy" id="4874"/>
    <lineage>
        <taxon>Eukaryota</taxon>
        <taxon>Fungi</taxon>
        <taxon>Fungi incertae sedis</taxon>
        <taxon>Mucoromycota</taxon>
        <taxon>Glomeromycotina</taxon>
        <taxon>Glomeromycetes</taxon>
        <taxon>Diversisporales</taxon>
        <taxon>Gigasporaceae</taxon>
        <taxon>Gigaspora</taxon>
    </lineage>
</organism>
<dbReference type="EMBL" id="CAJVQB010120271">
    <property type="protein sequence ID" value="CAG8853127.1"/>
    <property type="molecule type" value="Genomic_DNA"/>
</dbReference>
<sequence length="79" mass="9294">QKFGLYLIELEDQSIKVGSSEQKLFELIEEKENEDNYSELCRVNDFETIVKERELKRLDIAKACLNNINNLKKLKNFGI</sequence>
<keyword evidence="2" id="KW-1185">Reference proteome</keyword>
<gene>
    <name evidence="1" type="ORF">GMARGA_LOCUS41948</name>
</gene>
<reference evidence="1 2" key="1">
    <citation type="submission" date="2021-06" db="EMBL/GenBank/DDBJ databases">
        <authorList>
            <person name="Kallberg Y."/>
            <person name="Tangrot J."/>
            <person name="Rosling A."/>
        </authorList>
    </citation>
    <scope>NUCLEOTIDE SEQUENCE [LARGE SCALE GENOMIC DNA]</scope>
    <source>
        <strain evidence="1 2">120-4 pot B 10/14</strain>
    </source>
</reference>
<feature type="non-terminal residue" evidence="1">
    <location>
        <position position="1"/>
    </location>
</feature>
<name>A0ABN7XD29_GIGMA</name>
<comment type="caution">
    <text evidence="1">The sequence shown here is derived from an EMBL/GenBank/DDBJ whole genome shotgun (WGS) entry which is preliminary data.</text>
</comment>
<proteinExistence type="predicted"/>